<keyword evidence="13" id="KW-1185">Reference proteome</keyword>
<proteinExistence type="inferred from homology"/>
<dbReference type="AlphaFoldDB" id="A0A8E0VM17"/>
<comment type="similarity">
    <text evidence="3">Belongs to the SDE2 family.</text>
</comment>
<organism evidence="12 13">
    <name type="scientific">Fasciolopsis buskii</name>
    <dbReference type="NCBI Taxonomy" id="27845"/>
    <lineage>
        <taxon>Eukaryota</taxon>
        <taxon>Metazoa</taxon>
        <taxon>Spiralia</taxon>
        <taxon>Lophotrochozoa</taxon>
        <taxon>Platyhelminthes</taxon>
        <taxon>Trematoda</taxon>
        <taxon>Digenea</taxon>
        <taxon>Plagiorchiida</taxon>
        <taxon>Echinostomata</taxon>
        <taxon>Echinostomatoidea</taxon>
        <taxon>Fasciolidae</taxon>
        <taxon>Fasciolopsis</taxon>
    </lineage>
</organism>
<dbReference type="PANTHER" id="PTHR12786:SF1">
    <property type="entry name" value="SPLICING REGULATOR SDE2"/>
    <property type="match status" value="1"/>
</dbReference>
<feature type="compositionally biased region" description="Basic and acidic residues" evidence="9">
    <location>
        <begin position="243"/>
        <end position="253"/>
    </location>
</feature>
<evidence type="ECO:0000256" key="7">
    <source>
        <dbReference type="ARBA" id="ARBA00023242"/>
    </source>
</evidence>
<dbReference type="InterPro" id="IPR053822">
    <property type="entry name" value="SDE2-like_dom"/>
</dbReference>
<feature type="compositionally biased region" description="Low complexity" evidence="9">
    <location>
        <begin position="201"/>
        <end position="212"/>
    </location>
</feature>
<dbReference type="InterPro" id="IPR025086">
    <property type="entry name" value="SDE2/SF3A3_SAP"/>
</dbReference>
<dbReference type="Pfam" id="PF22782">
    <property type="entry name" value="SDE2"/>
    <property type="match status" value="1"/>
</dbReference>
<evidence type="ECO:0000259" key="10">
    <source>
        <dbReference type="Pfam" id="PF13297"/>
    </source>
</evidence>
<evidence type="ECO:0000256" key="1">
    <source>
        <dbReference type="ARBA" id="ARBA00004123"/>
    </source>
</evidence>
<name>A0A8E0VM17_9TREM</name>
<dbReference type="GO" id="GO:0005737">
    <property type="term" value="C:cytoplasm"/>
    <property type="evidence" value="ECO:0007669"/>
    <property type="project" value="UniProtKB-SubCell"/>
</dbReference>
<dbReference type="OrthoDB" id="547031at2759"/>
<evidence type="ECO:0000256" key="8">
    <source>
        <dbReference type="ARBA" id="ARBA00023306"/>
    </source>
</evidence>
<evidence type="ECO:0000256" key="5">
    <source>
        <dbReference type="ARBA" id="ARBA00022664"/>
    </source>
</evidence>
<evidence type="ECO:0000256" key="3">
    <source>
        <dbReference type="ARBA" id="ARBA00008726"/>
    </source>
</evidence>
<accession>A0A8E0VM17</accession>
<keyword evidence="5" id="KW-0507">mRNA processing</keyword>
<feature type="region of interest" description="Disordered" evidence="9">
    <location>
        <begin position="201"/>
        <end position="262"/>
    </location>
</feature>
<feature type="domain" description="SDE2/SF3A3 SAP" evidence="10">
    <location>
        <begin position="307"/>
        <end position="377"/>
    </location>
</feature>
<evidence type="ECO:0000313" key="12">
    <source>
        <dbReference type="EMBL" id="KAA0196254.1"/>
    </source>
</evidence>
<dbReference type="GO" id="GO:0005634">
    <property type="term" value="C:nucleus"/>
    <property type="evidence" value="ECO:0007669"/>
    <property type="project" value="UniProtKB-SubCell"/>
</dbReference>
<keyword evidence="7" id="KW-0539">Nucleus</keyword>
<comment type="subcellular location">
    <subcellularLocation>
        <location evidence="2">Cytoplasm</location>
    </subcellularLocation>
    <subcellularLocation>
        <location evidence="1">Nucleus</location>
    </subcellularLocation>
</comment>
<dbReference type="PANTHER" id="PTHR12786">
    <property type="entry name" value="SPLICING FACTOR SF3A-RELATED"/>
    <property type="match status" value="1"/>
</dbReference>
<comment type="caution">
    <text evidence="12">The sequence shown here is derived from an EMBL/GenBank/DDBJ whole genome shotgun (WGS) entry which is preliminary data.</text>
</comment>
<feature type="domain" description="SDE2-like" evidence="11">
    <location>
        <begin position="57"/>
        <end position="158"/>
    </location>
</feature>
<feature type="compositionally biased region" description="Basic and acidic residues" evidence="9">
    <location>
        <begin position="133"/>
        <end position="144"/>
    </location>
</feature>
<dbReference type="GO" id="GO:0008380">
    <property type="term" value="P:RNA splicing"/>
    <property type="evidence" value="ECO:0007669"/>
    <property type="project" value="UniProtKB-KW"/>
</dbReference>
<gene>
    <name evidence="12" type="ORF">FBUS_02150</name>
</gene>
<keyword evidence="4" id="KW-0963">Cytoplasm</keyword>
<dbReference type="GO" id="GO:0006397">
    <property type="term" value="P:mRNA processing"/>
    <property type="evidence" value="ECO:0007669"/>
    <property type="project" value="UniProtKB-KW"/>
</dbReference>
<reference evidence="12" key="1">
    <citation type="submission" date="2019-05" db="EMBL/GenBank/DDBJ databases">
        <title>Annotation for the trematode Fasciolopsis buski.</title>
        <authorList>
            <person name="Choi Y.-J."/>
        </authorList>
    </citation>
    <scope>NUCLEOTIDE SEQUENCE</scope>
    <source>
        <strain evidence="12">HT</strain>
        <tissue evidence="12">Whole worm</tissue>
    </source>
</reference>
<dbReference type="EMBL" id="LUCM01003148">
    <property type="protein sequence ID" value="KAA0196254.1"/>
    <property type="molecule type" value="Genomic_DNA"/>
</dbReference>
<evidence type="ECO:0000313" key="13">
    <source>
        <dbReference type="Proteomes" id="UP000728185"/>
    </source>
</evidence>
<dbReference type="InterPro" id="IPR051421">
    <property type="entry name" value="RNA_Proc_DNA_Dmg_Regulator"/>
</dbReference>
<feature type="region of interest" description="Disordered" evidence="9">
    <location>
        <begin position="125"/>
        <end position="144"/>
    </location>
</feature>
<evidence type="ECO:0000256" key="2">
    <source>
        <dbReference type="ARBA" id="ARBA00004496"/>
    </source>
</evidence>
<sequence>MSQCTCPSFCHALATTKVLVEEPEECDVYYSYNGRLVYNLSDIPDGVIVHKHFRLRGGKGGFGSMLRAIGSQIEKTTNREMCRDLSGRRMRDVNTERKLREWYAKASDREREKLERYHARRQRRQELLAKGPLPDHKFSDGKYERQKRKISYELHNALDVAITSILNEKRASTSVSASSSSSEPSKPKKSRLWIEKIDGDFSSSSSFSSSPSSDDDNDALTRPPEQIQDVSVREFTNPSRDPAPLRESHRNESVEQNEPDQGNRSCYHLSLLSVASIYLLPILSFEVRLIGLFLTVTEVKKSSSSGNSKPKSAEPLSDEQLQSAPDAQSLEQYGMEVLKETLSLRGLKCGGTLSERAARLFVIRDLTPEDYPNKLRVKSKSSMD</sequence>
<evidence type="ECO:0000256" key="6">
    <source>
        <dbReference type="ARBA" id="ARBA00023187"/>
    </source>
</evidence>
<evidence type="ECO:0000256" key="9">
    <source>
        <dbReference type="SAM" id="MobiDB-lite"/>
    </source>
</evidence>
<evidence type="ECO:0000256" key="4">
    <source>
        <dbReference type="ARBA" id="ARBA00022490"/>
    </source>
</evidence>
<feature type="region of interest" description="Disordered" evidence="9">
    <location>
        <begin position="301"/>
        <end position="324"/>
    </location>
</feature>
<dbReference type="Proteomes" id="UP000728185">
    <property type="component" value="Unassembled WGS sequence"/>
</dbReference>
<evidence type="ECO:0000259" key="11">
    <source>
        <dbReference type="Pfam" id="PF22782"/>
    </source>
</evidence>
<keyword evidence="6" id="KW-0508">mRNA splicing</keyword>
<dbReference type="Pfam" id="PF13297">
    <property type="entry name" value="SDE2_2C"/>
    <property type="match status" value="1"/>
</dbReference>
<keyword evidence="8" id="KW-0131">Cell cycle</keyword>
<protein>
    <submittedName>
        <fullName evidence="12">SDE2</fullName>
    </submittedName>
</protein>